<sequence>MTMPVVLIAEELSPATIDALGPDFEVRHCNGADRAELLAALPDADAVLVRSATKIDAEALEAAKRLKVVARAGVGLDNVDVKTATQCGVMVVNAPTSNITSAAELAVGLMLAAARHISPAHAALRGGEWKRSRYTGTELFEKTVGIVGLGRIGVLVAQRLGAFGMRVVAYDPYVQAGRAAQMGVRLVTLDELLTESDFLSVHLPKTAETVGLIGEEELAKVKPSLVLVNAARGGIVDEQALYSALKEGRVAGAGLDVFASEPCTDSPLFELETVVATPHLGASTDEAQEKAGIAVARSVRLALSGELVPDAVNVQGGVIAEEVRPGIPLTEKLGRVFTALAGEVAQQVDVEVRGEITQYDVKVLELAALKGVFTDIVEEQVSYVNAPLLAAERGVAVRLVTEPESPDHRNLITIRGTLADGTQVSVSGTLIGIAQRERLVEVDGYDVDIEPTDHLAFFRYEDRPGMVGTLGGVLGQAGINIAGMQVCRDRQGGHALVALSVDSAIPASALEEIRTSIRADEVRAVDLTENDHGE</sequence>
<name>A0A6J4LCW8_9ACTN</name>
<dbReference type="PROSITE" id="PS00670">
    <property type="entry name" value="D_2_HYDROXYACID_DH_2"/>
    <property type="match status" value="1"/>
</dbReference>
<dbReference type="InterPro" id="IPR029753">
    <property type="entry name" value="D-isomer_DH_CS"/>
</dbReference>
<dbReference type="EC" id="1.1.1.95" evidence="11"/>
<dbReference type="InterPro" id="IPR006236">
    <property type="entry name" value="PGDH"/>
</dbReference>
<dbReference type="EMBL" id="CADCUH010000044">
    <property type="protein sequence ID" value="CAA9328445.1"/>
    <property type="molecule type" value="Genomic_DNA"/>
</dbReference>
<evidence type="ECO:0000256" key="6">
    <source>
        <dbReference type="ARBA" id="ARBA00023002"/>
    </source>
</evidence>
<dbReference type="Pfam" id="PF00389">
    <property type="entry name" value="2-Hacid_dh"/>
    <property type="match status" value="1"/>
</dbReference>
<comment type="pathway">
    <text evidence="2 11">Amino-acid biosynthesis; L-serine biosynthesis; L-serine from 3-phospho-D-glycerate: step 1/3.</text>
</comment>
<dbReference type="Pfam" id="PF01842">
    <property type="entry name" value="ACT"/>
    <property type="match status" value="1"/>
</dbReference>
<dbReference type="Gene3D" id="3.40.50.720">
    <property type="entry name" value="NAD(P)-binding Rossmann-like Domain"/>
    <property type="match status" value="2"/>
</dbReference>
<keyword evidence="8 11" id="KW-0718">Serine biosynthesis</keyword>
<dbReference type="CDD" id="cd12173">
    <property type="entry name" value="PGDH_4"/>
    <property type="match status" value="1"/>
</dbReference>
<organism evidence="13">
    <name type="scientific">uncultured Nocardioidaceae bacterium</name>
    <dbReference type="NCBI Taxonomy" id="253824"/>
    <lineage>
        <taxon>Bacteria</taxon>
        <taxon>Bacillati</taxon>
        <taxon>Actinomycetota</taxon>
        <taxon>Actinomycetes</taxon>
        <taxon>Propionibacteriales</taxon>
        <taxon>Nocardioidaceae</taxon>
        <taxon>environmental samples</taxon>
    </lineage>
</organism>
<evidence type="ECO:0000313" key="13">
    <source>
        <dbReference type="EMBL" id="CAA9328445.1"/>
    </source>
</evidence>
<dbReference type="PROSITE" id="PS00065">
    <property type="entry name" value="D_2_HYDROXYACID_DH_1"/>
    <property type="match status" value="1"/>
</dbReference>
<dbReference type="PANTHER" id="PTHR42789">
    <property type="entry name" value="D-ISOMER SPECIFIC 2-HYDROXYACID DEHYDROGENASE FAMILY PROTEIN (AFU_ORTHOLOGUE AFUA_6G10090)"/>
    <property type="match status" value="1"/>
</dbReference>
<dbReference type="AlphaFoldDB" id="A0A6J4LCW8"/>
<dbReference type="InterPro" id="IPR006139">
    <property type="entry name" value="D-isomer_2_OHA_DH_cat_dom"/>
</dbReference>
<dbReference type="FunFam" id="3.40.50.720:FF:000021">
    <property type="entry name" value="D-3-phosphoglycerate dehydrogenase"/>
    <property type="match status" value="1"/>
</dbReference>
<dbReference type="InterPro" id="IPR002912">
    <property type="entry name" value="ACT_dom"/>
</dbReference>
<comment type="function">
    <text evidence="1">Catalyzes the reversible oxidation of 3-phospho-D-glycerate to 3-phosphonooxypyruvate, the first step of the phosphorylated L-serine biosynthesis pathway. Also catalyzes the reversible oxidation of 2-hydroxyglutarate to 2-oxoglutarate.</text>
</comment>
<accession>A0A6J4LCW8</accession>
<dbReference type="InterPro" id="IPR036291">
    <property type="entry name" value="NAD(P)-bd_dom_sf"/>
</dbReference>
<dbReference type="Pfam" id="PF02826">
    <property type="entry name" value="2-Hacid_dh_C"/>
    <property type="match status" value="1"/>
</dbReference>
<dbReference type="InterPro" id="IPR029009">
    <property type="entry name" value="ASB_dom_sf"/>
</dbReference>
<dbReference type="SUPFAM" id="SSF55021">
    <property type="entry name" value="ACT-like"/>
    <property type="match status" value="1"/>
</dbReference>
<evidence type="ECO:0000256" key="11">
    <source>
        <dbReference type="RuleBase" id="RU363003"/>
    </source>
</evidence>
<dbReference type="InterPro" id="IPR050857">
    <property type="entry name" value="D-2-hydroxyacid_DH"/>
</dbReference>
<dbReference type="GO" id="GO:0051287">
    <property type="term" value="F:NAD binding"/>
    <property type="evidence" value="ECO:0007669"/>
    <property type="project" value="UniProtKB-UniRule"/>
</dbReference>
<proteinExistence type="inferred from homology"/>
<evidence type="ECO:0000256" key="7">
    <source>
        <dbReference type="ARBA" id="ARBA00023027"/>
    </source>
</evidence>
<dbReference type="GO" id="GO:0004617">
    <property type="term" value="F:phosphoglycerate dehydrogenase activity"/>
    <property type="evidence" value="ECO:0007669"/>
    <property type="project" value="UniProtKB-UniRule"/>
</dbReference>
<dbReference type="PANTHER" id="PTHR42789:SF1">
    <property type="entry name" value="D-ISOMER SPECIFIC 2-HYDROXYACID DEHYDROGENASE FAMILY PROTEIN (AFU_ORTHOLOGUE AFUA_6G10090)"/>
    <property type="match status" value="1"/>
</dbReference>
<keyword evidence="7 11" id="KW-0520">NAD</keyword>
<evidence type="ECO:0000256" key="8">
    <source>
        <dbReference type="ARBA" id="ARBA00023299"/>
    </source>
</evidence>
<gene>
    <name evidence="13" type="ORF">AVDCRST_MAG36-803</name>
</gene>
<dbReference type="PROSITE" id="PS51671">
    <property type="entry name" value="ACT"/>
    <property type="match status" value="1"/>
</dbReference>
<dbReference type="InterPro" id="IPR045865">
    <property type="entry name" value="ACT-like_dom_sf"/>
</dbReference>
<comment type="catalytic activity">
    <reaction evidence="9">
        <text>(R)-2-hydroxyglutarate + NAD(+) = 2-oxoglutarate + NADH + H(+)</text>
        <dbReference type="Rhea" id="RHEA:49612"/>
        <dbReference type="ChEBI" id="CHEBI:15378"/>
        <dbReference type="ChEBI" id="CHEBI:15801"/>
        <dbReference type="ChEBI" id="CHEBI:16810"/>
        <dbReference type="ChEBI" id="CHEBI:57540"/>
        <dbReference type="ChEBI" id="CHEBI:57945"/>
        <dbReference type="EC" id="1.1.1.399"/>
    </reaction>
</comment>
<dbReference type="CDD" id="cd04902">
    <property type="entry name" value="ACT_3PGDH-xct"/>
    <property type="match status" value="1"/>
</dbReference>
<keyword evidence="6 11" id="KW-0560">Oxidoreductase</keyword>
<feature type="domain" description="ACT" evidence="12">
    <location>
        <begin position="455"/>
        <end position="527"/>
    </location>
</feature>
<dbReference type="InterPro" id="IPR045626">
    <property type="entry name" value="PGDH_ASB_dom"/>
</dbReference>
<dbReference type="InterPro" id="IPR006140">
    <property type="entry name" value="D-isomer_DH_NAD-bd"/>
</dbReference>
<reference evidence="13" key="1">
    <citation type="submission" date="2020-02" db="EMBL/GenBank/DDBJ databases">
        <authorList>
            <person name="Meier V. D."/>
        </authorList>
    </citation>
    <scope>NUCLEOTIDE SEQUENCE</scope>
    <source>
        <strain evidence="13">AVDCRST_MAG36</strain>
    </source>
</reference>
<evidence type="ECO:0000256" key="10">
    <source>
        <dbReference type="ARBA" id="ARBA00048731"/>
    </source>
</evidence>
<dbReference type="InterPro" id="IPR029752">
    <property type="entry name" value="D-isomer_DH_CS1"/>
</dbReference>
<dbReference type="SUPFAM" id="SSF51735">
    <property type="entry name" value="NAD(P)-binding Rossmann-fold domains"/>
    <property type="match status" value="1"/>
</dbReference>
<evidence type="ECO:0000256" key="2">
    <source>
        <dbReference type="ARBA" id="ARBA00005216"/>
    </source>
</evidence>
<comment type="catalytic activity">
    <reaction evidence="10 11">
        <text>(2R)-3-phosphoglycerate + NAD(+) = 3-phosphooxypyruvate + NADH + H(+)</text>
        <dbReference type="Rhea" id="RHEA:12641"/>
        <dbReference type="ChEBI" id="CHEBI:15378"/>
        <dbReference type="ChEBI" id="CHEBI:18110"/>
        <dbReference type="ChEBI" id="CHEBI:57540"/>
        <dbReference type="ChEBI" id="CHEBI:57945"/>
        <dbReference type="ChEBI" id="CHEBI:58272"/>
        <dbReference type="EC" id="1.1.1.95"/>
    </reaction>
</comment>
<evidence type="ECO:0000256" key="9">
    <source>
        <dbReference type="ARBA" id="ARBA00048126"/>
    </source>
</evidence>
<evidence type="ECO:0000259" key="12">
    <source>
        <dbReference type="PROSITE" id="PS51671"/>
    </source>
</evidence>
<dbReference type="Gene3D" id="3.30.70.260">
    <property type="match status" value="1"/>
</dbReference>
<dbReference type="NCBIfam" id="TIGR01327">
    <property type="entry name" value="PGDH"/>
    <property type="match status" value="1"/>
</dbReference>
<dbReference type="Pfam" id="PF19304">
    <property type="entry name" value="PGDH_inter"/>
    <property type="match status" value="1"/>
</dbReference>
<dbReference type="GO" id="GO:0006564">
    <property type="term" value="P:L-serine biosynthetic process"/>
    <property type="evidence" value="ECO:0007669"/>
    <property type="project" value="UniProtKB-UniRule"/>
</dbReference>
<comment type="similarity">
    <text evidence="3 11">Belongs to the D-isomer specific 2-hydroxyacid dehydrogenase family.</text>
</comment>
<keyword evidence="5 11" id="KW-0028">Amino-acid biosynthesis</keyword>
<dbReference type="PROSITE" id="PS00671">
    <property type="entry name" value="D_2_HYDROXYACID_DH_3"/>
    <property type="match status" value="1"/>
</dbReference>
<protein>
    <recommendedName>
        <fullName evidence="4 11">D-3-phosphoglycerate dehydrogenase</fullName>
        <ecNumber evidence="11">1.1.1.95</ecNumber>
    </recommendedName>
</protein>
<evidence type="ECO:0000256" key="3">
    <source>
        <dbReference type="ARBA" id="ARBA00005854"/>
    </source>
</evidence>
<evidence type="ECO:0000256" key="5">
    <source>
        <dbReference type="ARBA" id="ARBA00022605"/>
    </source>
</evidence>
<dbReference type="UniPathway" id="UPA00135">
    <property type="reaction ID" value="UER00196"/>
</dbReference>
<dbReference type="SUPFAM" id="SSF52283">
    <property type="entry name" value="Formate/glycerate dehydrogenase catalytic domain-like"/>
    <property type="match status" value="1"/>
</dbReference>
<evidence type="ECO:0000256" key="4">
    <source>
        <dbReference type="ARBA" id="ARBA00021582"/>
    </source>
</evidence>
<dbReference type="SUPFAM" id="SSF143548">
    <property type="entry name" value="Serine metabolism enzymes domain"/>
    <property type="match status" value="1"/>
</dbReference>
<evidence type="ECO:0000256" key="1">
    <source>
        <dbReference type="ARBA" id="ARBA00003800"/>
    </source>
</evidence>
<dbReference type="Gene3D" id="3.30.1330.90">
    <property type="entry name" value="D-3-phosphoglycerate dehydrogenase, domain 3"/>
    <property type="match status" value="1"/>
</dbReference>